<dbReference type="Gene3D" id="3.40.630.30">
    <property type="match status" value="1"/>
</dbReference>
<dbReference type="OrthoDB" id="9800604at2"/>
<dbReference type="InterPro" id="IPR050680">
    <property type="entry name" value="YpeA/RimI_acetyltransf"/>
</dbReference>
<dbReference type="Pfam" id="PF00583">
    <property type="entry name" value="Acetyltransf_1"/>
    <property type="match status" value="1"/>
</dbReference>
<gene>
    <name evidence="4" type="ORF">EZ437_04560</name>
</gene>
<dbReference type="GO" id="GO:0016747">
    <property type="term" value="F:acyltransferase activity, transferring groups other than amino-acyl groups"/>
    <property type="evidence" value="ECO:0007669"/>
    <property type="project" value="InterPro"/>
</dbReference>
<accession>A0A4R0NT13</accession>
<dbReference type="RefSeq" id="WP_131593675.1">
    <property type="nucleotide sequence ID" value="NZ_SJSL01000001.1"/>
</dbReference>
<organism evidence="4 5">
    <name type="scientific">Pedobacter psychroterrae</name>
    <dbReference type="NCBI Taxonomy" id="2530453"/>
    <lineage>
        <taxon>Bacteria</taxon>
        <taxon>Pseudomonadati</taxon>
        <taxon>Bacteroidota</taxon>
        <taxon>Sphingobacteriia</taxon>
        <taxon>Sphingobacteriales</taxon>
        <taxon>Sphingobacteriaceae</taxon>
        <taxon>Pedobacter</taxon>
    </lineage>
</organism>
<dbReference type="EMBL" id="SJSL01000001">
    <property type="protein sequence ID" value="TCD03248.1"/>
    <property type="molecule type" value="Genomic_DNA"/>
</dbReference>
<dbReference type="AlphaFoldDB" id="A0A4R0NT13"/>
<dbReference type="SUPFAM" id="SSF55729">
    <property type="entry name" value="Acyl-CoA N-acyltransferases (Nat)"/>
    <property type="match status" value="1"/>
</dbReference>
<evidence type="ECO:0000256" key="2">
    <source>
        <dbReference type="ARBA" id="ARBA00023315"/>
    </source>
</evidence>
<dbReference type="Proteomes" id="UP000293347">
    <property type="component" value="Unassembled WGS sequence"/>
</dbReference>
<reference evidence="4 5" key="1">
    <citation type="submission" date="2019-02" db="EMBL/GenBank/DDBJ databases">
        <title>Pedobacter sp. RP-1-14 sp. nov., isolated from Arctic soil.</title>
        <authorList>
            <person name="Dahal R.H."/>
        </authorList>
    </citation>
    <scope>NUCLEOTIDE SEQUENCE [LARGE SCALE GENOMIC DNA]</scope>
    <source>
        <strain evidence="4 5">RP-1-14</strain>
    </source>
</reference>
<proteinExistence type="predicted"/>
<dbReference type="PANTHER" id="PTHR43420">
    <property type="entry name" value="ACETYLTRANSFERASE"/>
    <property type="match status" value="1"/>
</dbReference>
<evidence type="ECO:0000313" key="5">
    <source>
        <dbReference type="Proteomes" id="UP000293347"/>
    </source>
</evidence>
<dbReference type="InterPro" id="IPR000182">
    <property type="entry name" value="GNAT_dom"/>
</dbReference>
<name>A0A4R0NT13_9SPHI</name>
<feature type="domain" description="N-acetyltransferase" evidence="3">
    <location>
        <begin position="2"/>
        <end position="164"/>
    </location>
</feature>
<keyword evidence="2" id="KW-0012">Acyltransferase</keyword>
<keyword evidence="1 4" id="KW-0808">Transferase</keyword>
<evidence type="ECO:0000313" key="4">
    <source>
        <dbReference type="EMBL" id="TCD03248.1"/>
    </source>
</evidence>
<sequence length="164" mass="18811">MIILRKAKEEDIEVIQDIANSTWYNTYADYLSAEQIEYMLDKMYNKGVLLSQFQEGHIFLMAQENDKDLGYAGFSILDPEACSYKLHKLYVLPEMHGKGVGKLLVNEVMNLVRDLEGKSIELNVNRNNKAADFYKSAGFEIKETVNLDIGEGYFMNDYVMVKAL</sequence>
<dbReference type="CDD" id="cd04301">
    <property type="entry name" value="NAT_SF"/>
    <property type="match status" value="1"/>
</dbReference>
<dbReference type="PROSITE" id="PS51186">
    <property type="entry name" value="GNAT"/>
    <property type="match status" value="1"/>
</dbReference>
<comment type="caution">
    <text evidence="4">The sequence shown here is derived from an EMBL/GenBank/DDBJ whole genome shotgun (WGS) entry which is preliminary data.</text>
</comment>
<dbReference type="InterPro" id="IPR016181">
    <property type="entry name" value="Acyl_CoA_acyltransferase"/>
</dbReference>
<protein>
    <submittedName>
        <fullName evidence="4">GNAT family N-acetyltransferase</fullName>
    </submittedName>
</protein>
<evidence type="ECO:0000256" key="1">
    <source>
        <dbReference type="ARBA" id="ARBA00022679"/>
    </source>
</evidence>
<keyword evidence="5" id="KW-1185">Reference proteome</keyword>
<evidence type="ECO:0000259" key="3">
    <source>
        <dbReference type="PROSITE" id="PS51186"/>
    </source>
</evidence>